<dbReference type="InterPro" id="IPR019606">
    <property type="entry name" value="GerMN"/>
</dbReference>
<dbReference type="RefSeq" id="WP_273000042.1">
    <property type="nucleotide sequence ID" value="NZ_PEBV01000012.1"/>
</dbReference>
<feature type="domain" description="GerMN" evidence="2">
    <location>
        <begin position="249"/>
        <end position="336"/>
    </location>
</feature>
<evidence type="ECO:0000259" key="2">
    <source>
        <dbReference type="SMART" id="SM00909"/>
    </source>
</evidence>
<name>A0A2T5GBZ7_HYDSH</name>
<gene>
    <name evidence="3" type="ORF">HSCHL_1607</name>
</gene>
<feature type="region of interest" description="Disordered" evidence="1">
    <location>
        <begin position="36"/>
        <end position="64"/>
    </location>
</feature>
<comment type="caution">
    <text evidence="3">The sequence shown here is derived from an EMBL/GenBank/DDBJ whole genome shotgun (WGS) entry which is preliminary data.</text>
</comment>
<proteinExistence type="predicted"/>
<evidence type="ECO:0000256" key="1">
    <source>
        <dbReference type="SAM" id="MobiDB-lite"/>
    </source>
</evidence>
<evidence type="ECO:0000313" key="4">
    <source>
        <dbReference type="Proteomes" id="UP000244180"/>
    </source>
</evidence>
<dbReference type="AlphaFoldDB" id="A0A2T5GBZ7"/>
<protein>
    <submittedName>
        <fullName evidence="3">Germination (Cortex hydrolysis) and sporulation protein GerM</fullName>
    </submittedName>
</protein>
<dbReference type="SMART" id="SM00909">
    <property type="entry name" value="Germane"/>
    <property type="match status" value="2"/>
</dbReference>
<dbReference type="EMBL" id="PEBV01000012">
    <property type="protein sequence ID" value="PTQ53678.1"/>
    <property type="molecule type" value="Genomic_DNA"/>
</dbReference>
<dbReference type="Pfam" id="PF10646">
    <property type="entry name" value="Germane"/>
    <property type="match status" value="2"/>
</dbReference>
<reference evidence="3 4" key="1">
    <citation type="submission" date="2017-08" db="EMBL/GenBank/DDBJ databases">
        <title>Burning lignite coal seam in the remote Altai Mountains harbors a hydrogen-driven thermophilic microbial community.</title>
        <authorList>
            <person name="Kadnikov V.V."/>
            <person name="Mardanov A.V."/>
            <person name="Ivasenko D."/>
            <person name="Beletsky A.V."/>
            <person name="Karnachuk O.V."/>
            <person name="Ravin N.V."/>
        </authorList>
    </citation>
    <scope>NUCLEOTIDE SEQUENCE [LARGE SCALE GENOMIC DNA]</scope>
    <source>
        <strain evidence="3">AL33</strain>
    </source>
</reference>
<feature type="domain" description="GerMN" evidence="2">
    <location>
        <begin position="97"/>
        <end position="187"/>
    </location>
</feature>
<accession>A0A2T5GBZ7</accession>
<sequence>MRKCTVGGRWIRGTLFVVLIFGLGIGGCAWGAQPSSAPIDPPPLPKADVPEEGPDGGAGARPTEMPSGWVNATLYAIDAHGYVVPLTVRLPHAEGVARQVLLHMVDGGPGTALLPAGFRLPLPKGTQMSVDVRPDGTAVVDWTGAFDRYRPEDEVRIVQAVTWALTEFPTVRKVRFLLRGESLQAMPVAGLPLPEALDRSIGLNVEFSPAARPGETTAVTVFFEGESVDGTFRYFVPVTRLVPRTLDPAAAALEELIRGPAPGSPLLPTVVPGAEVHRISADGEAAVVDVASELLGPEPKRTGLRAVEAAALSLLTSLPLKKVHFLVDGRPIQLGDALDLTQPVTRPKSINPLAF</sequence>
<dbReference type="Proteomes" id="UP000244180">
    <property type="component" value="Unassembled WGS sequence"/>
</dbReference>
<organism evidence="3 4">
    <name type="scientific">Hydrogenibacillus schlegelii</name>
    <name type="common">Bacillus schlegelii</name>
    <dbReference type="NCBI Taxonomy" id="1484"/>
    <lineage>
        <taxon>Bacteria</taxon>
        <taxon>Bacillati</taxon>
        <taxon>Bacillota</taxon>
        <taxon>Bacilli</taxon>
        <taxon>Bacillales</taxon>
        <taxon>Bacillales Family X. Incertae Sedis</taxon>
        <taxon>Hydrogenibacillus</taxon>
    </lineage>
</organism>
<dbReference type="PROSITE" id="PS51257">
    <property type="entry name" value="PROKAR_LIPOPROTEIN"/>
    <property type="match status" value="1"/>
</dbReference>
<evidence type="ECO:0000313" key="3">
    <source>
        <dbReference type="EMBL" id="PTQ53678.1"/>
    </source>
</evidence>